<dbReference type="InterPro" id="IPR023451">
    <property type="entry name" value="Thymidate_synth/dCMP_Mease_dom"/>
</dbReference>
<feature type="domain" description="Thymidylate synthase/dCMP hydroxymethylase" evidence="3">
    <location>
        <begin position="23"/>
        <end position="57"/>
    </location>
</feature>
<keyword evidence="5" id="KW-1185">Reference proteome</keyword>
<dbReference type="HOGENOM" id="CLU_2906948_0_0_1"/>
<dbReference type="InterPro" id="IPR036926">
    <property type="entry name" value="Thymidate_synth/dCMP_Mease_sf"/>
</dbReference>
<evidence type="ECO:0000256" key="2">
    <source>
        <dbReference type="ARBA" id="ARBA00022679"/>
    </source>
</evidence>
<sequence length="62" mass="7291">MKVGSKQTRMIVPVEDVFKERCLKSFRQILKKGTTKIDRTGVRTIQVFGIQNRYKLTFKTEI</sequence>
<evidence type="ECO:0000313" key="5">
    <source>
        <dbReference type="Proteomes" id="UP000015104"/>
    </source>
</evidence>
<dbReference type="GO" id="GO:0016740">
    <property type="term" value="F:transferase activity"/>
    <property type="evidence" value="ECO:0007669"/>
    <property type="project" value="UniProtKB-KW"/>
</dbReference>
<reference evidence="5" key="1">
    <citation type="submission" date="2011-08" db="EMBL/GenBank/DDBJ databases">
        <authorList>
            <person name="Rombauts S."/>
        </authorList>
    </citation>
    <scope>NUCLEOTIDE SEQUENCE</scope>
    <source>
        <strain evidence="5">London</strain>
    </source>
</reference>
<dbReference type="Proteomes" id="UP000015104">
    <property type="component" value="Unassembled WGS sequence"/>
</dbReference>
<dbReference type="Gene3D" id="3.30.572.10">
    <property type="entry name" value="Thymidylate synthase/dCMP hydroxymethylase domain"/>
    <property type="match status" value="1"/>
</dbReference>
<evidence type="ECO:0000256" key="1">
    <source>
        <dbReference type="ARBA" id="ARBA00015931"/>
    </source>
</evidence>
<protein>
    <recommendedName>
        <fullName evidence="1">Thymidylate synthase</fullName>
    </recommendedName>
</protein>
<evidence type="ECO:0000259" key="3">
    <source>
        <dbReference type="Pfam" id="PF00303"/>
    </source>
</evidence>
<reference evidence="4" key="2">
    <citation type="submission" date="2015-06" db="UniProtKB">
        <authorList>
            <consortium name="EnsemblMetazoa"/>
        </authorList>
    </citation>
    <scope>IDENTIFICATION</scope>
</reference>
<proteinExistence type="predicted"/>
<dbReference type="Pfam" id="PF00303">
    <property type="entry name" value="Thymidylat_synt"/>
    <property type="match status" value="1"/>
</dbReference>
<organism evidence="4 5">
    <name type="scientific">Tetranychus urticae</name>
    <name type="common">Two-spotted spider mite</name>
    <dbReference type="NCBI Taxonomy" id="32264"/>
    <lineage>
        <taxon>Eukaryota</taxon>
        <taxon>Metazoa</taxon>
        <taxon>Ecdysozoa</taxon>
        <taxon>Arthropoda</taxon>
        <taxon>Chelicerata</taxon>
        <taxon>Arachnida</taxon>
        <taxon>Acari</taxon>
        <taxon>Acariformes</taxon>
        <taxon>Trombidiformes</taxon>
        <taxon>Prostigmata</taxon>
        <taxon>Eleutherengona</taxon>
        <taxon>Raphignathae</taxon>
        <taxon>Tetranychoidea</taxon>
        <taxon>Tetranychidae</taxon>
        <taxon>Tetranychus</taxon>
    </lineage>
</organism>
<dbReference type="AlphaFoldDB" id="T1JUG7"/>
<dbReference type="EMBL" id="CAEY01000778">
    <property type="status" value="NOT_ANNOTATED_CDS"/>
    <property type="molecule type" value="Genomic_DNA"/>
</dbReference>
<accession>T1JUG7</accession>
<dbReference type="SUPFAM" id="SSF55831">
    <property type="entry name" value="Thymidylate synthase/dCMP hydroxymethylase"/>
    <property type="match status" value="1"/>
</dbReference>
<name>T1JUG7_TETUR</name>
<keyword evidence="2" id="KW-0808">Transferase</keyword>
<evidence type="ECO:0000313" key="4">
    <source>
        <dbReference type="EnsemblMetazoa" id="tetur02g00880.1"/>
    </source>
</evidence>
<dbReference type="EnsemblMetazoa" id="tetur02g00880.1">
    <property type="protein sequence ID" value="tetur02g00880.1"/>
    <property type="gene ID" value="tetur02g00880"/>
</dbReference>